<feature type="region of interest" description="Disordered" evidence="1">
    <location>
        <begin position="13"/>
        <end position="71"/>
    </location>
</feature>
<evidence type="ECO:0000313" key="2">
    <source>
        <dbReference type="EMBL" id="CAA9340538.1"/>
    </source>
</evidence>
<evidence type="ECO:0000256" key="1">
    <source>
        <dbReference type="SAM" id="MobiDB-lite"/>
    </source>
</evidence>
<feature type="compositionally biased region" description="Low complexity" evidence="1">
    <location>
        <begin position="28"/>
        <end position="49"/>
    </location>
</feature>
<sequence>GVALVALRLHRAATRGGHRLVGGGRPGAGAARTSPPAMGGRRPAGAAGDDAVRQRPAARPDRPLPPDERSL</sequence>
<reference evidence="2" key="1">
    <citation type="submission" date="2020-02" db="EMBL/GenBank/DDBJ databases">
        <authorList>
            <person name="Meier V. D."/>
        </authorList>
    </citation>
    <scope>NUCLEOTIDE SEQUENCE</scope>
    <source>
        <strain evidence="2">AVDCRST_MAG61</strain>
    </source>
</reference>
<gene>
    <name evidence="2" type="ORF">AVDCRST_MAG61-3415</name>
</gene>
<feature type="compositionally biased region" description="Basic and acidic residues" evidence="1">
    <location>
        <begin position="50"/>
        <end position="71"/>
    </location>
</feature>
<protein>
    <submittedName>
        <fullName evidence="2">Uncharacterized protein</fullName>
    </submittedName>
</protein>
<dbReference type="EMBL" id="CADCTT010000416">
    <property type="protein sequence ID" value="CAA9340538.1"/>
    <property type="molecule type" value="Genomic_DNA"/>
</dbReference>
<accession>A0A6J4LTM4</accession>
<dbReference type="AlphaFoldDB" id="A0A6J4LTM4"/>
<feature type="non-terminal residue" evidence="2">
    <location>
        <position position="71"/>
    </location>
</feature>
<proteinExistence type="predicted"/>
<feature type="non-terminal residue" evidence="2">
    <location>
        <position position="1"/>
    </location>
</feature>
<name>A0A6J4LTM4_9ACTN</name>
<organism evidence="2">
    <name type="scientific">uncultured Friedmanniella sp</name>
    <dbReference type="NCBI Taxonomy" id="335381"/>
    <lineage>
        <taxon>Bacteria</taxon>
        <taxon>Bacillati</taxon>
        <taxon>Actinomycetota</taxon>
        <taxon>Actinomycetes</taxon>
        <taxon>Propionibacteriales</taxon>
        <taxon>Nocardioidaceae</taxon>
        <taxon>Friedmanniella</taxon>
        <taxon>environmental samples</taxon>
    </lineage>
</organism>